<evidence type="ECO:0000313" key="3">
    <source>
        <dbReference type="Proteomes" id="UP000247647"/>
    </source>
</evidence>
<keyword evidence="3" id="KW-1185">Reference proteome</keyword>
<keyword evidence="1" id="KW-0732">Signal</keyword>
<feature type="signal peptide" evidence="1">
    <location>
        <begin position="1"/>
        <end position="19"/>
    </location>
</feature>
<evidence type="ECO:0008006" key="4">
    <source>
        <dbReference type="Google" id="ProtNLM"/>
    </source>
</evidence>
<dbReference type="AlphaFoldDB" id="A0A318YAI0"/>
<evidence type="ECO:0000256" key="1">
    <source>
        <dbReference type="SAM" id="SignalP"/>
    </source>
</evidence>
<proteinExistence type="predicted"/>
<gene>
    <name evidence="2" type="ORF">BO87DRAFT_124325</name>
</gene>
<dbReference type="EMBL" id="KZ821473">
    <property type="protein sequence ID" value="PYH31351.1"/>
    <property type="molecule type" value="Genomic_DNA"/>
</dbReference>
<evidence type="ECO:0000313" key="2">
    <source>
        <dbReference type="EMBL" id="PYH31351.1"/>
    </source>
</evidence>
<protein>
    <recommendedName>
        <fullName evidence="4">Secreted protein</fullName>
    </recommendedName>
</protein>
<accession>A0A318YAI0</accession>
<dbReference type="RefSeq" id="XP_025476829.1">
    <property type="nucleotide sequence ID" value="XM_025617990.1"/>
</dbReference>
<feature type="chain" id="PRO_5016401957" description="Secreted protein" evidence="1">
    <location>
        <begin position="20"/>
        <end position="91"/>
    </location>
</feature>
<name>A0A318YAI0_ASPNB</name>
<reference evidence="2" key="1">
    <citation type="submission" date="2016-12" db="EMBL/GenBank/DDBJ databases">
        <title>The genomes of Aspergillus section Nigri reveals drivers in fungal speciation.</title>
        <authorList>
            <consortium name="DOE Joint Genome Institute"/>
            <person name="Vesth T.C."/>
            <person name="Nybo J."/>
            <person name="Theobald S."/>
            <person name="Brandl J."/>
            <person name="Frisvad J.C."/>
            <person name="Nielsen K.F."/>
            <person name="Lyhne E.K."/>
            <person name="Kogle M.E."/>
            <person name="Kuo A."/>
            <person name="Riley R."/>
            <person name="Clum A."/>
            <person name="Nolan M."/>
            <person name="Lipzen A."/>
            <person name="Salamov A."/>
            <person name="Henrissat B."/>
            <person name="Wiebenga A."/>
            <person name="De Vries R.P."/>
            <person name="Grigoriev I.V."/>
            <person name="Mortensen U.H."/>
            <person name="Andersen M.R."/>
            <person name="Baker S.E."/>
        </authorList>
    </citation>
    <scope>NUCLEOTIDE SEQUENCE [LARGE SCALE GENOMIC DNA]</scope>
    <source>
        <strain evidence="2">CBS 115656</strain>
    </source>
</reference>
<organism evidence="2 3">
    <name type="scientific">Aspergillus neoniger (strain CBS 115656)</name>
    <dbReference type="NCBI Taxonomy" id="1448310"/>
    <lineage>
        <taxon>Eukaryota</taxon>
        <taxon>Fungi</taxon>
        <taxon>Dikarya</taxon>
        <taxon>Ascomycota</taxon>
        <taxon>Pezizomycotina</taxon>
        <taxon>Eurotiomycetes</taxon>
        <taxon>Eurotiomycetidae</taxon>
        <taxon>Eurotiales</taxon>
        <taxon>Aspergillaceae</taxon>
        <taxon>Aspergillus</taxon>
        <taxon>Aspergillus subgen. Circumdati</taxon>
    </lineage>
</organism>
<sequence length="91" mass="10182">MSPILIFPLSLCVLTTTLRIRVDPVLTHIFLVPIHGISFSIETLVQSFCQARRRSGNEPTRPCAALKLTIGPSRLVYPSIQPKKVLFLILQ</sequence>
<dbReference type="Proteomes" id="UP000247647">
    <property type="component" value="Unassembled WGS sequence"/>
</dbReference>
<dbReference type="GeneID" id="37120446"/>